<sequence length="310" mass="33782">MQDTIGIDISKDTVDVHRLSDGKHMQFDNNKAGLKTLCGWIGKAPARVVYEATGRYHRDLESMLGAAGHGLVKVNPNRARKFAQAVGQGAKTDRVDAALLARMGAVLSLEAKPARTDSMHEIRELHVARIGLIKDRTACRNRLHGARNQVVLAQLRARLRQVEKQIDQIDVELRRLVAEDADLVRRYEVLMSIPGIGPIAAVAMIVEMPEIGTLSGKEAASLAGLAPITHESGKWKGRSKIGGGRGALRTTLYMPALVSIRYNAQLGQVYRTLSGAGKRAKGAITAVMRKLIVLANALIRDDRKWAQTAP</sequence>
<dbReference type="InterPro" id="IPR047650">
    <property type="entry name" value="Transpos_IS110"/>
</dbReference>
<keyword evidence="5" id="KW-1185">Reference proteome</keyword>
<name>A0ABT4JBW0_9RHOB</name>
<accession>A0ABT4JBW0</accession>
<dbReference type="PANTHER" id="PTHR33055">
    <property type="entry name" value="TRANSPOSASE FOR INSERTION SEQUENCE ELEMENT IS1111A"/>
    <property type="match status" value="1"/>
</dbReference>
<evidence type="ECO:0000256" key="1">
    <source>
        <dbReference type="SAM" id="Coils"/>
    </source>
</evidence>
<dbReference type="EMBL" id="JAPTYD010000132">
    <property type="protein sequence ID" value="MCZ0964555.1"/>
    <property type="molecule type" value="Genomic_DNA"/>
</dbReference>
<feature type="domain" description="Transposase IS110-like N-terminal" evidence="2">
    <location>
        <begin position="5"/>
        <end position="146"/>
    </location>
</feature>
<dbReference type="PANTHER" id="PTHR33055:SF3">
    <property type="entry name" value="PUTATIVE TRANSPOSASE FOR IS117-RELATED"/>
    <property type="match status" value="1"/>
</dbReference>
<evidence type="ECO:0000313" key="5">
    <source>
        <dbReference type="Proteomes" id="UP001149822"/>
    </source>
</evidence>
<evidence type="ECO:0000313" key="4">
    <source>
        <dbReference type="EMBL" id="MCZ0964555.1"/>
    </source>
</evidence>
<dbReference type="Pfam" id="PF01548">
    <property type="entry name" value="DEDD_Tnp_IS110"/>
    <property type="match status" value="1"/>
</dbReference>
<organism evidence="4 5">
    <name type="scientific">Paracoccus benzoatiresistens</name>
    <dbReference type="NCBI Taxonomy" id="2997341"/>
    <lineage>
        <taxon>Bacteria</taxon>
        <taxon>Pseudomonadati</taxon>
        <taxon>Pseudomonadota</taxon>
        <taxon>Alphaproteobacteria</taxon>
        <taxon>Rhodobacterales</taxon>
        <taxon>Paracoccaceae</taxon>
        <taxon>Paracoccus</taxon>
    </lineage>
</organism>
<dbReference type="Pfam" id="PF02371">
    <property type="entry name" value="Transposase_20"/>
    <property type="match status" value="1"/>
</dbReference>
<feature type="coiled-coil region" evidence="1">
    <location>
        <begin position="152"/>
        <end position="179"/>
    </location>
</feature>
<proteinExistence type="predicted"/>
<dbReference type="InterPro" id="IPR003346">
    <property type="entry name" value="Transposase_20"/>
</dbReference>
<evidence type="ECO:0000259" key="2">
    <source>
        <dbReference type="Pfam" id="PF01548"/>
    </source>
</evidence>
<feature type="domain" description="Transposase IS116/IS110/IS902 C-terminal" evidence="3">
    <location>
        <begin position="188"/>
        <end position="270"/>
    </location>
</feature>
<protein>
    <submittedName>
        <fullName evidence="4">Transposase</fullName>
    </submittedName>
</protein>
<dbReference type="Proteomes" id="UP001149822">
    <property type="component" value="Unassembled WGS sequence"/>
</dbReference>
<comment type="caution">
    <text evidence="4">The sequence shown here is derived from an EMBL/GenBank/DDBJ whole genome shotgun (WGS) entry which is preliminary data.</text>
</comment>
<reference evidence="4" key="1">
    <citation type="submission" date="2022-12" db="EMBL/GenBank/DDBJ databases">
        <title>Paracoccus sp. EF6 isolated from a lake water.</title>
        <authorList>
            <person name="Liu H."/>
        </authorList>
    </citation>
    <scope>NUCLEOTIDE SEQUENCE</scope>
    <source>
        <strain evidence="4">EF6</strain>
    </source>
</reference>
<evidence type="ECO:0000259" key="3">
    <source>
        <dbReference type="Pfam" id="PF02371"/>
    </source>
</evidence>
<keyword evidence="1" id="KW-0175">Coiled coil</keyword>
<gene>
    <name evidence="4" type="ORF">OU682_23715</name>
</gene>
<dbReference type="InterPro" id="IPR002525">
    <property type="entry name" value="Transp_IS110-like_N"/>
</dbReference>
<dbReference type="RefSeq" id="WP_268944640.1">
    <property type="nucleotide sequence ID" value="NZ_JAPTYD010000132.1"/>
</dbReference>